<dbReference type="InterPro" id="IPR003591">
    <property type="entry name" value="Leu-rich_rpt_typical-subtyp"/>
</dbReference>
<dbReference type="EC" id="2.7.11.1" evidence="4"/>
<dbReference type="SMART" id="SM00369">
    <property type="entry name" value="LRR_TYP"/>
    <property type="match status" value="12"/>
</dbReference>
<keyword evidence="17 23" id="KW-0472">Membrane</keyword>
<evidence type="ECO:0000256" key="6">
    <source>
        <dbReference type="ARBA" id="ARBA00022527"/>
    </source>
</evidence>
<dbReference type="FunFam" id="3.80.10.10:FF:000470">
    <property type="entry name" value="LRR receptor-like serine/threonine-protein kinase RPK2"/>
    <property type="match status" value="1"/>
</dbReference>
<keyword evidence="7" id="KW-0597">Phosphoprotein</keyword>
<dbReference type="AlphaFoldDB" id="Q2EZ09"/>
<feature type="domain" description="Protein kinase" evidence="25">
    <location>
        <begin position="806"/>
        <end position="1103"/>
    </location>
</feature>
<dbReference type="PANTHER" id="PTHR48052:SF84">
    <property type="entry name" value="PROTEIN KINASE DOMAIN-CONTAINING PROTEIN"/>
    <property type="match status" value="1"/>
</dbReference>
<keyword evidence="11 24" id="KW-0732">Signal</keyword>
<evidence type="ECO:0000256" key="3">
    <source>
        <dbReference type="ARBA" id="ARBA00009592"/>
    </source>
</evidence>
<feature type="binding site" evidence="22">
    <location>
        <position position="834"/>
    </location>
    <ligand>
        <name>ATP</name>
        <dbReference type="ChEBI" id="CHEBI:30616"/>
    </ligand>
</feature>
<keyword evidence="13 22" id="KW-0547">Nucleotide-binding</keyword>
<dbReference type="GO" id="GO:0004674">
    <property type="term" value="F:protein serine/threonine kinase activity"/>
    <property type="evidence" value="ECO:0007669"/>
    <property type="project" value="UniProtKB-KW"/>
</dbReference>
<keyword evidence="10 23" id="KW-0812">Transmembrane</keyword>
<dbReference type="GO" id="GO:0051606">
    <property type="term" value="P:detection of stimulus"/>
    <property type="evidence" value="ECO:0007669"/>
    <property type="project" value="UniProtKB-ARBA"/>
</dbReference>
<dbReference type="FunFam" id="1.10.510.10:FF:000358">
    <property type="entry name" value="Putative leucine-rich repeat receptor-like serine/threonine-protein kinase"/>
    <property type="match status" value="1"/>
</dbReference>
<comment type="subcellular location">
    <subcellularLocation>
        <location evidence="1">Cell membrane</location>
        <topology evidence="1">Single-pass type I membrane protein</topology>
    </subcellularLocation>
</comment>
<dbReference type="FunFam" id="3.80.10.10:FF:000681">
    <property type="entry name" value="LRR receptor-like serine/threonine-protein kinase RPK2"/>
    <property type="match status" value="1"/>
</dbReference>
<dbReference type="InterPro" id="IPR001611">
    <property type="entry name" value="Leu-rich_rpt"/>
</dbReference>
<dbReference type="InterPro" id="IPR011009">
    <property type="entry name" value="Kinase-like_dom_sf"/>
</dbReference>
<evidence type="ECO:0000256" key="1">
    <source>
        <dbReference type="ARBA" id="ARBA00004251"/>
    </source>
</evidence>
<dbReference type="GO" id="GO:0005524">
    <property type="term" value="F:ATP binding"/>
    <property type="evidence" value="ECO:0007669"/>
    <property type="project" value="UniProtKB-UniRule"/>
</dbReference>
<dbReference type="FunFam" id="3.80.10.10:FF:000095">
    <property type="entry name" value="LRR receptor-like serine/threonine-protein kinase GSO1"/>
    <property type="match status" value="1"/>
</dbReference>
<evidence type="ECO:0000259" key="25">
    <source>
        <dbReference type="PROSITE" id="PS50011"/>
    </source>
</evidence>
<sequence length="1115" mass="121560">MGVGPHCTSLLIILAVVITSLRTTTIMADEPSNDTDIAALLAFKAQVSDPLGFLRDGWREDNASCFCQWVGVSCSRRRQRVTALELPGIPLQGTLSPHLGNLSFLFVLNLTNTSLTGTLPGEIARLHRLELLDLGLNALSGNIPATIGNLTKLELLDLQFNQLSGPIPAELQGLRSLGRMNLRRNYLSGSIPNSVFNNTPLLGYLNAGNNSLSGPIPHVIFSLHMLQVLILEHNQLSGSLPPTIFNMSRLEKLYATRNNLTGPIPYPVGNKTFSLPKIQVMLLSFNRFTGQIPPGLAACRKLQMLELGGNLLTDHVPEWLAGLSQLSTISIGENDLVGSIPVVLSNLTKLTVLDLSFCKLSGIIPLELGKMTQLNILHLSFNRLIGPFPTSLGNLTKLSYLGLESNLLTGQVPGTLGNLRSLHDLGIGKNHLQGKLHFFAVLSNCRELQFLDIGMNSFSGSIPASLLANLSNNLESFYANNNNLTGSIPATISNLTNLNVISLFDNQISGTIPDSIVLMENLQALDLSINSLFGPIPGQIGTLKGMVALYLGANKISSSIPNGVGNLSTLQYLFMSYNRLSSVIPASLVNLSNLLQLDISNNNLTGSLPSDLSPLKAIGLMDTSANNLVGSLPTSLGQLQLLSYLNLSQNTFNDLIPDSFKGLINLETLDLSHNSLSGGIPKYFANLTYLTSLNLSFNNLQGHIPSGGVFSNITLQSLMGNAGLCGAPRLGFPACLEESHSTSTKHLLKIVLPAVIAAFGAIVVFLYIMIGKKMKNPDITTSFDIADAICHRLVSYQEIVRATENFNEDNLLGVGSFGKVFKGRLDDGLCVAIKVLNMQVEQAIRTFDAECHVLRMARHRNLIKILNTCSNLDFRALLLQFMANGSLESYLHTENMPCIGSFLKRMEIMLDVSMAMEYLHHEHYEVVLHCDLKPSNVLFDEEMTAHVADFGIAKMLLGDDNSAVSASMPGTVGYMAPEYALMGKASRESDVFSFGIMLLEVFTGKRPTDPMFIGGLTLRLWVSQSFPENLIDVADEHLLQDEETRLCFDHQNTSLGSSSTSRNNSFLTSIFELGLLCSSESPEQRMSMKDVVVKLKDIKKDYFASMLAMERPRRY</sequence>
<accession>Q2EZ09</accession>
<gene>
    <name evidence="26" type="primary">TRKc</name>
</gene>
<dbReference type="EMBL" id="DQ355955">
    <property type="protein sequence ID" value="ABD36510.1"/>
    <property type="molecule type" value="Genomic_DNA"/>
</dbReference>
<dbReference type="Pfam" id="PF08263">
    <property type="entry name" value="LRRNT_2"/>
    <property type="match status" value="1"/>
</dbReference>
<evidence type="ECO:0000256" key="5">
    <source>
        <dbReference type="ARBA" id="ARBA00022475"/>
    </source>
</evidence>
<evidence type="ECO:0000256" key="22">
    <source>
        <dbReference type="PROSITE-ProRule" id="PRU10141"/>
    </source>
</evidence>
<keyword evidence="16 23" id="KW-1133">Transmembrane helix</keyword>
<dbReference type="Gene3D" id="3.80.10.10">
    <property type="entry name" value="Ribonuclease Inhibitor"/>
    <property type="match status" value="5"/>
</dbReference>
<name>Q2EZ09_ORYSI</name>
<dbReference type="GO" id="GO:0005886">
    <property type="term" value="C:plasma membrane"/>
    <property type="evidence" value="ECO:0007669"/>
    <property type="project" value="UniProtKB-SubCell"/>
</dbReference>
<evidence type="ECO:0000256" key="24">
    <source>
        <dbReference type="SAM" id="SignalP"/>
    </source>
</evidence>
<dbReference type="InterPro" id="IPR001245">
    <property type="entry name" value="Ser-Thr/Tyr_kinase_cat_dom"/>
</dbReference>
<evidence type="ECO:0000256" key="23">
    <source>
        <dbReference type="SAM" id="Phobius"/>
    </source>
</evidence>
<comment type="catalytic activity">
    <reaction evidence="20">
        <text>L-threonyl-[protein] + ATP = O-phospho-L-threonyl-[protein] + ADP + H(+)</text>
        <dbReference type="Rhea" id="RHEA:46608"/>
        <dbReference type="Rhea" id="RHEA-COMP:11060"/>
        <dbReference type="Rhea" id="RHEA-COMP:11605"/>
        <dbReference type="ChEBI" id="CHEBI:15378"/>
        <dbReference type="ChEBI" id="CHEBI:30013"/>
        <dbReference type="ChEBI" id="CHEBI:30616"/>
        <dbReference type="ChEBI" id="CHEBI:61977"/>
        <dbReference type="ChEBI" id="CHEBI:456216"/>
        <dbReference type="EC" id="2.7.11.1"/>
    </reaction>
</comment>
<keyword evidence="18 26" id="KW-0675">Receptor</keyword>
<reference evidence="26" key="1">
    <citation type="journal article" date="2006" name="Plant Physiol.">
        <title>Point mutations with positive selection were a major force during the evolution of a receptor-kinase resistance gene family of rice.</title>
        <authorList>
            <person name="Sun X."/>
            <person name="Cao Y."/>
            <person name="Wang S."/>
        </authorList>
    </citation>
    <scope>NUCLEOTIDE SEQUENCE</scope>
</reference>
<dbReference type="PANTHER" id="PTHR48052">
    <property type="entry name" value="UNNAMED PRODUCT"/>
    <property type="match status" value="1"/>
</dbReference>
<dbReference type="Pfam" id="PF07714">
    <property type="entry name" value="PK_Tyr_Ser-Thr"/>
    <property type="match status" value="1"/>
</dbReference>
<keyword evidence="8" id="KW-0433">Leucine-rich repeat</keyword>
<dbReference type="SUPFAM" id="SSF52058">
    <property type="entry name" value="L domain-like"/>
    <property type="match status" value="1"/>
</dbReference>
<protein>
    <recommendedName>
        <fullName evidence="4">non-specific serine/threonine protein kinase</fullName>
        <ecNumber evidence="4">2.7.11.1</ecNumber>
    </recommendedName>
</protein>
<evidence type="ECO:0000256" key="15">
    <source>
        <dbReference type="ARBA" id="ARBA00022840"/>
    </source>
</evidence>
<keyword evidence="15 22" id="KW-0067">ATP-binding</keyword>
<dbReference type="FunFam" id="3.80.10.10:FF:000317">
    <property type="entry name" value="Inactive leucine-rich repeat receptor-like protein kinase"/>
    <property type="match status" value="1"/>
</dbReference>
<feature type="chain" id="PRO_5004207540" description="non-specific serine/threonine protein kinase" evidence="24">
    <location>
        <begin position="29"/>
        <end position="1115"/>
    </location>
</feature>
<proteinExistence type="inferred from homology"/>
<feature type="signal peptide" evidence="24">
    <location>
        <begin position="1"/>
        <end position="28"/>
    </location>
</feature>
<evidence type="ECO:0000256" key="19">
    <source>
        <dbReference type="ARBA" id="ARBA00023180"/>
    </source>
</evidence>
<dbReference type="SMART" id="SM00365">
    <property type="entry name" value="LRR_SD22"/>
    <property type="match status" value="8"/>
</dbReference>
<dbReference type="Gene3D" id="1.10.510.10">
    <property type="entry name" value="Transferase(Phosphotransferase) domain 1"/>
    <property type="match status" value="1"/>
</dbReference>
<dbReference type="Pfam" id="PF00560">
    <property type="entry name" value="LRR_1"/>
    <property type="match status" value="6"/>
</dbReference>
<comment type="similarity">
    <text evidence="3">Belongs to the RLP family.</text>
</comment>
<organism evidence="26">
    <name type="scientific">Oryza sativa subsp. indica</name>
    <name type="common">Rice</name>
    <dbReference type="NCBI Taxonomy" id="39946"/>
    <lineage>
        <taxon>Eukaryota</taxon>
        <taxon>Viridiplantae</taxon>
        <taxon>Streptophyta</taxon>
        <taxon>Embryophyta</taxon>
        <taxon>Tracheophyta</taxon>
        <taxon>Spermatophyta</taxon>
        <taxon>Magnoliopsida</taxon>
        <taxon>Liliopsida</taxon>
        <taxon>Poales</taxon>
        <taxon>Poaceae</taxon>
        <taxon>BOP clade</taxon>
        <taxon>Oryzoideae</taxon>
        <taxon>Oryzeae</taxon>
        <taxon>Oryzinae</taxon>
        <taxon>Oryza</taxon>
        <taxon>Oryza sativa</taxon>
    </lineage>
</organism>
<keyword evidence="5" id="KW-1003">Cell membrane</keyword>
<evidence type="ECO:0000256" key="17">
    <source>
        <dbReference type="ARBA" id="ARBA00023136"/>
    </source>
</evidence>
<evidence type="ECO:0000256" key="18">
    <source>
        <dbReference type="ARBA" id="ARBA00023170"/>
    </source>
</evidence>
<evidence type="ECO:0000256" key="21">
    <source>
        <dbReference type="ARBA" id="ARBA00048679"/>
    </source>
</evidence>
<dbReference type="FunFam" id="3.30.200.20:FF:000661">
    <property type="entry name" value="Serine-threonine protein kinase plant-type"/>
    <property type="match status" value="1"/>
</dbReference>
<keyword evidence="14 26" id="KW-0418">Kinase</keyword>
<dbReference type="InterPro" id="IPR008271">
    <property type="entry name" value="Ser/Thr_kinase_AS"/>
</dbReference>
<keyword evidence="12" id="KW-0677">Repeat</keyword>
<feature type="transmembrane region" description="Helical" evidence="23">
    <location>
        <begin position="750"/>
        <end position="770"/>
    </location>
</feature>
<keyword evidence="9" id="KW-0808">Transferase</keyword>
<evidence type="ECO:0000256" key="20">
    <source>
        <dbReference type="ARBA" id="ARBA00047899"/>
    </source>
</evidence>
<evidence type="ECO:0000256" key="9">
    <source>
        <dbReference type="ARBA" id="ARBA00022679"/>
    </source>
</evidence>
<evidence type="ECO:0000256" key="7">
    <source>
        <dbReference type="ARBA" id="ARBA00022553"/>
    </source>
</evidence>
<dbReference type="PRINTS" id="PR00019">
    <property type="entry name" value="LEURICHRPT"/>
</dbReference>
<comment type="similarity">
    <text evidence="2">Belongs to the protein kinase superfamily. Ser/Thr protein kinase family.</text>
</comment>
<dbReference type="InterPro" id="IPR013210">
    <property type="entry name" value="LRR_N_plant-typ"/>
</dbReference>
<keyword evidence="6" id="KW-0723">Serine/threonine-protein kinase</keyword>
<dbReference type="InterPro" id="IPR000719">
    <property type="entry name" value="Prot_kinase_dom"/>
</dbReference>
<evidence type="ECO:0000256" key="11">
    <source>
        <dbReference type="ARBA" id="ARBA00022729"/>
    </source>
</evidence>
<evidence type="ECO:0000256" key="16">
    <source>
        <dbReference type="ARBA" id="ARBA00022989"/>
    </source>
</evidence>
<evidence type="ECO:0000256" key="10">
    <source>
        <dbReference type="ARBA" id="ARBA00022692"/>
    </source>
</evidence>
<dbReference type="Pfam" id="PF13855">
    <property type="entry name" value="LRR_8"/>
    <property type="match status" value="2"/>
</dbReference>
<dbReference type="SUPFAM" id="SSF56112">
    <property type="entry name" value="Protein kinase-like (PK-like)"/>
    <property type="match status" value="1"/>
</dbReference>
<evidence type="ECO:0000256" key="13">
    <source>
        <dbReference type="ARBA" id="ARBA00022741"/>
    </source>
</evidence>
<evidence type="ECO:0000313" key="26">
    <source>
        <dbReference type="EMBL" id="ABD36510.1"/>
    </source>
</evidence>
<evidence type="ECO:0000256" key="14">
    <source>
        <dbReference type="ARBA" id="ARBA00022777"/>
    </source>
</evidence>
<evidence type="ECO:0000256" key="8">
    <source>
        <dbReference type="ARBA" id="ARBA00022614"/>
    </source>
</evidence>
<comment type="catalytic activity">
    <reaction evidence="21">
        <text>L-seryl-[protein] + ATP = O-phospho-L-seryl-[protein] + ADP + H(+)</text>
        <dbReference type="Rhea" id="RHEA:17989"/>
        <dbReference type="Rhea" id="RHEA-COMP:9863"/>
        <dbReference type="Rhea" id="RHEA-COMP:11604"/>
        <dbReference type="ChEBI" id="CHEBI:15378"/>
        <dbReference type="ChEBI" id="CHEBI:29999"/>
        <dbReference type="ChEBI" id="CHEBI:30616"/>
        <dbReference type="ChEBI" id="CHEBI:83421"/>
        <dbReference type="ChEBI" id="CHEBI:456216"/>
        <dbReference type="EC" id="2.7.11.1"/>
    </reaction>
</comment>
<evidence type="ECO:0000256" key="12">
    <source>
        <dbReference type="ARBA" id="ARBA00022737"/>
    </source>
</evidence>
<evidence type="ECO:0000256" key="4">
    <source>
        <dbReference type="ARBA" id="ARBA00012513"/>
    </source>
</evidence>
<dbReference type="InterPro" id="IPR017441">
    <property type="entry name" value="Protein_kinase_ATP_BS"/>
</dbReference>
<dbReference type="PROSITE" id="PS00107">
    <property type="entry name" value="PROTEIN_KINASE_ATP"/>
    <property type="match status" value="1"/>
</dbReference>
<dbReference type="InterPro" id="IPR032675">
    <property type="entry name" value="LRR_dom_sf"/>
</dbReference>
<dbReference type="SUPFAM" id="SSF52047">
    <property type="entry name" value="RNI-like"/>
    <property type="match status" value="1"/>
</dbReference>
<dbReference type="SMART" id="SM00220">
    <property type="entry name" value="S_TKc"/>
    <property type="match status" value="1"/>
</dbReference>
<dbReference type="Gene3D" id="3.30.200.20">
    <property type="entry name" value="Phosphorylase Kinase, domain 1"/>
    <property type="match status" value="1"/>
</dbReference>
<keyword evidence="19" id="KW-0325">Glycoprotein</keyword>
<dbReference type="PROSITE" id="PS50011">
    <property type="entry name" value="PROTEIN_KINASE_DOM"/>
    <property type="match status" value="1"/>
</dbReference>
<evidence type="ECO:0000256" key="2">
    <source>
        <dbReference type="ARBA" id="ARBA00008684"/>
    </source>
</evidence>
<dbReference type="PROSITE" id="PS00108">
    <property type="entry name" value="PROTEIN_KINASE_ST"/>
    <property type="match status" value="1"/>
</dbReference>